<accession>A0A0F9RHI4</accession>
<organism evidence="1">
    <name type="scientific">marine sediment metagenome</name>
    <dbReference type="NCBI Taxonomy" id="412755"/>
    <lineage>
        <taxon>unclassified sequences</taxon>
        <taxon>metagenomes</taxon>
        <taxon>ecological metagenomes</taxon>
    </lineage>
</organism>
<protein>
    <submittedName>
        <fullName evidence="1">Uncharacterized protein</fullName>
    </submittedName>
</protein>
<dbReference type="AlphaFoldDB" id="A0A0F9RHI4"/>
<dbReference type="EMBL" id="LAZR01003584">
    <property type="protein sequence ID" value="KKN16738.1"/>
    <property type="molecule type" value="Genomic_DNA"/>
</dbReference>
<proteinExistence type="predicted"/>
<reference evidence="1" key="1">
    <citation type="journal article" date="2015" name="Nature">
        <title>Complex archaea that bridge the gap between prokaryotes and eukaryotes.</title>
        <authorList>
            <person name="Spang A."/>
            <person name="Saw J.H."/>
            <person name="Jorgensen S.L."/>
            <person name="Zaremba-Niedzwiedzka K."/>
            <person name="Martijn J."/>
            <person name="Lind A.E."/>
            <person name="van Eijk R."/>
            <person name="Schleper C."/>
            <person name="Guy L."/>
            <person name="Ettema T.J."/>
        </authorList>
    </citation>
    <scope>NUCLEOTIDE SEQUENCE</scope>
</reference>
<comment type="caution">
    <text evidence="1">The sequence shown here is derived from an EMBL/GenBank/DDBJ whole genome shotgun (WGS) entry which is preliminary data.</text>
</comment>
<gene>
    <name evidence="1" type="ORF">LCGC14_0972750</name>
</gene>
<name>A0A0F9RHI4_9ZZZZ</name>
<sequence>MRGTEILEYWQGRARKDQLHHYTVIDEEPDKPRNIEKAVKRLKGKYAAK</sequence>
<evidence type="ECO:0000313" key="1">
    <source>
        <dbReference type="EMBL" id="KKN16738.1"/>
    </source>
</evidence>